<dbReference type="PANTHER" id="PTHR43720:SF2">
    <property type="entry name" value="2-AMINOMUCONIC SEMIALDEHYDE DEHYDROGENASE"/>
    <property type="match status" value="1"/>
</dbReference>
<comment type="caution">
    <text evidence="4">The sequence shown here is derived from an EMBL/GenBank/DDBJ whole genome shotgun (WGS) entry which is preliminary data.</text>
</comment>
<dbReference type="Gene3D" id="3.40.605.10">
    <property type="entry name" value="Aldehyde Dehydrogenase, Chain A, domain 1"/>
    <property type="match status" value="1"/>
</dbReference>
<gene>
    <name evidence="4" type="ORF">OVA965_LOCUS13403</name>
    <name evidence="5" type="ORF">TMI583_LOCUS13404</name>
</gene>
<keyword evidence="2" id="KW-0520">NAD</keyword>
<evidence type="ECO:0000313" key="5">
    <source>
        <dbReference type="EMBL" id="CAF3748074.1"/>
    </source>
</evidence>
<name>A0A8S2DQC7_9BILA</name>
<dbReference type="InterPro" id="IPR016162">
    <property type="entry name" value="Ald_DH_N"/>
</dbReference>
<evidence type="ECO:0000259" key="3">
    <source>
        <dbReference type="Pfam" id="PF00171"/>
    </source>
</evidence>
<dbReference type="PANTHER" id="PTHR43720">
    <property type="entry name" value="2-AMINOMUCONIC SEMIALDEHYDE DEHYDROGENASE"/>
    <property type="match status" value="1"/>
</dbReference>
<evidence type="ECO:0000313" key="4">
    <source>
        <dbReference type="EMBL" id="CAF0977407.1"/>
    </source>
</evidence>
<proteinExistence type="inferred from homology"/>
<dbReference type="GO" id="GO:0016620">
    <property type="term" value="F:oxidoreductase activity, acting on the aldehyde or oxo group of donors, NAD or NADP as acceptor"/>
    <property type="evidence" value="ECO:0007669"/>
    <property type="project" value="TreeGrafter"/>
</dbReference>
<accession>A0A8S2DQC7</accession>
<evidence type="ECO:0000313" key="6">
    <source>
        <dbReference type="Proteomes" id="UP000677228"/>
    </source>
</evidence>
<comment type="similarity">
    <text evidence="1">Belongs to the aldehyde dehydrogenase family.</text>
</comment>
<organism evidence="4 6">
    <name type="scientific">Didymodactylos carnosus</name>
    <dbReference type="NCBI Taxonomy" id="1234261"/>
    <lineage>
        <taxon>Eukaryota</taxon>
        <taxon>Metazoa</taxon>
        <taxon>Spiralia</taxon>
        <taxon>Gnathifera</taxon>
        <taxon>Rotifera</taxon>
        <taxon>Eurotatoria</taxon>
        <taxon>Bdelloidea</taxon>
        <taxon>Philodinida</taxon>
        <taxon>Philodinidae</taxon>
        <taxon>Didymodactylos</taxon>
    </lineage>
</organism>
<dbReference type="Pfam" id="PF00171">
    <property type="entry name" value="Aldedh"/>
    <property type="match status" value="1"/>
</dbReference>
<dbReference type="EMBL" id="CAJNOK010005573">
    <property type="protein sequence ID" value="CAF0977407.1"/>
    <property type="molecule type" value="Genomic_DNA"/>
</dbReference>
<dbReference type="InterPro" id="IPR016161">
    <property type="entry name" value="Ald_DH/histidinol_DH"/>
</dbReference>
<dbReference type="Proteomes" id="UP000677228">
    <property type="component" value="Unassembled WGS sequence"/>
</dbReference>
<sequence>MSDVIVIQNFINGKFEDTKSYIDSFNPATNEVNAKIPDSDENDVNNAVKAAKTAFLKWSALPDIERARYMTKIADIIESRLEDFAIAESKDQGKPLWLSRTIEIPRAVENFRFFAASILHSREDSTHHPSVDVLSYTTRQPVGVAALISPWNLPLYLLTWKIAPCLAFGCTCVCKPSEFTSVTASMLCQVFNDAERNDNLTASVEKQKFLAGKQKEENF</sequence>
<protein>
    <recommendedName>
        <fullName evidence="3">Aldehyde dehydrogenase domain-containing protein</fullName>
    </recommendedName>
</protein>
<reference evidence="4" key="1">
    <citation type="submission" date="2021-02" db="EMBL/GenBank/DDBJ databases">
        <authorList>
            <person name="Nowell W R."/>
        </authorList>
    </citation>
    <scope>NUCLEOTIDE SEQUENCE</scope>
</reference>
<evidence type="ECO:0000256" key="2">
    <source>
        <dbReference type="ARBA" id="ARBA00023027"/>
    </source>
</evidence>
<feature type="domain" description="Aldehyde dehydrogenase" evidence="3">
    <location>
        <begin position="19"/>
        <end position="203"/>
    </location>
</feature>
<dbReference type="AlphaFoldDB" id="A0A8S2DQC7"/>
<dbReference type="EMBL" id="CAJOBA010005578">
    <property type="protein sequence ID" value="CAF3748074.1"/>
    <property type="molecule type" value="Genomic_DNA"/>
</dbReference>
<dbReference type="Proteomes" id="UP000682733">
    <property type="component" value="Unassembled WGS sequence"/>
</dbReference>
<dbReference type="InterPro" id="IPR015590">
    <property type="entry name" value="Aldehyde_DH_dom"/>
</dbReference>
<evidence type="ECO:0000256" key="1">
    <source>
        <dbReference type="ARBA" id="ARBA00009986"/>
    </source>
</evidence>
<dbReference type="SUPFAM" id="SSF53720">
    <property type="entry name" value="ALDH-like"/>
    <property type="match status" value="1"/>
</dbReference>